<evidence type="ECO:0000256" key="1">
    <source>
        <dbReference type="ARBA" id="ARBA00000083"/>
    </source>
</evidence>
<evidence type="ECO:0000256" key="8">
    <source>
        <dbReference type="RuleBase" id="RU366046"/>
    </source>
</evidence>
<feature type="domain" description="NAD(P)-binding" evidence="9">
    <location>
        <begin position="4"/>
        <end position="321"/>
    </location>
</feature>
<keyword evidence="8" id="KW-0119">Carbohydrate metabolism</keyword>
<dbReference type="GO" id="GO:0003978">
    <property type="term" value="F:UDP-glucose 4-epimerase activity"/>
    <property type="evidence" value="ECO:0007669"/>
    <property type="project" value="UniProtKB-UniRule"/>
</dbReference>
<dbReference type="PANTHER" id="PTHR43725">
    <property type="entry name" value="UDP-GLUCOSE 4-EPIMERASE"/>
    <property type="match status" value="1"/>
</dbReference>
<evidence type="ECO:0000256" key="6">
    <source>
        <dbReference type="ARBA" id="ARBA00023027"/>
    </source>
</evidence>
<comment type="caution">
    <text evidence="10">The sequence shown here is derived from an EMBL/GenBank/DDBJ whole genome shotgun (WGS) entry which is preliminary data.</text>
</comment>
<evidence type="ECO:0000256" key="2">
    <source>
        <dbReference type="ARBA" id="ARBA00001911"/>
    </source>
</evidence>
<evidence type="ECO:0000259" key="9">
    <source>
        <dbReference type="Pfam" id="PF16363"/>
    </source>
</evidence>
<proteinExistence type="inferred from homology"/>
<comment type="catalytic activity">
    <reaction evidence="1 8">
        <text>UDP-alpha-D-glucose = UDP-alpha-D-galactose</text>
        <dbReference type="Rhea" id="RHEA:22168"/>
        <dbReference type="ChEBI" id="CHEBI:58885"/>
        <dbReference type="ChEBI" id="CHEBI:66914"/>
        <dbReference type="EC" id="5.1.3.2"/>
    </reaction>
</comment>
<evidence type="ECO:0000313" key="11">
    <source>
        <dbReference type="Proteomes" id="UP000799092"/>
    </source>
</evidence>
<evidence type="ECO:0000256" key="7">
    <source>
        <dbReference type="ARBA" id="ARBA00023235"/>
    </source>
</evidence>
<dbReference type="EMBL" id="WJNG01000006">
    <property type="protein sequence ID" value="MRH42691.1"/>
    <property type="molecule type" value="Genomic_DNA"/>
</dbReference>
<dbReference type="CDD" id="cd05247">
    <property type="entry name" value="UDP_G4E_1_SDR_e"/>
    <property type="match status" value="1"/>
</dbReference>
<name>A0A6A8DFY3_9BACI</name>
<comment type="cofactor">
    <cofactor evidence="2 8">
        <name>NAD(+)</name>
        <dbReference type="ChEBI" id="CHEBI:57540"/>
    </cofactor>
</comment>
<comment type="similarity">
    <text evidence="3 8">Belongs to the NAD(P)-dependent epimerase/dehydratase family.</text>
</comment>
<dbReference type="AlphaFoldDB" id="A0A6A8DFY3"/>
<dbReference type="Pfam" id="PF16363">
    <property type="entry name" value="GDP_Man_Dehyd"/>
    <property type="match status" value="1"/>
</dbReference>
<sequence>MAILVTGGAGYIGSHTCVELLKSGYEVIVVDNFSNSNPESINRVQEITGKQLRMYEVDLLDQSGLERVFKENDIEAVIHFAGLKAVGESVTVPLKYYQNNVTGTIILCELMRKYQVKRLVFSSSATVYGVSEKVPISEEEILSSVNPYGRTKHLIEQLLQDLYDSDHEWNIALLRYFNPIGAHESGRIGEDPNGIPNNLVPYISQVAIGKLKSLYIFGNDYPTKDGTGVRDYIHVVDLAIGHLKALEKVQSAIGVEAYNLGTGKGHSVLEMVEAFEKASGKKVPYMMVQRRVGDSAICYANPSKASEQLGWKAERDIDLMCIDTWRWQQNNPNGYQENKENKLMHKQY</sequence>
<dbReference type="InterPro" id="IPR016040">
    <property type="entry name" value="NAD(P)-bd_dom"/>
</dbReference>
<keyword evidence="7 8" id="KW-0413">Isomerase</keyword>
<dbReference type="OrthoDB" id="9801785at2"/>
<dbReference type="GO" id="GO:0005829">
    <property type="term" value="C:cytosol"/>
    <property type="evidence" value="ECO:0007669"/>
    <property type="project" value="TreeGrafter"/>
</dbReference>
<comment type="subunit">
    <text evidence="8">Homodimer.</text>
</comment>
<keyword evidence="6 8" id="KW-0520">NAD</keyword>
<evidence type="ECO:0000256" key="3">
    <source>
        <dbReference type="ARBA" id="ARBA00007637"/>
    </source>
</evidence>
<dbReference type="NCBIfam" id="TIGR01179">
    <property type="entry name" value="galE"/>
    <property type="match status" value="1"/>
</dbReference>
<dbReference type="RefSeq" id="WP_153736341.1">
    <property type="nucleotide sequence ID" value="NZ_WJNG01000006.1"/>
</dbReference>
<gene>
    <name evidence="10" type="primary">galE</name>
    <name evidence="10" type="ORF">GH741_08325</name>
</gene>
<dbReference type="InterPro" id="IPR036291">
    <property type="entry name" value="NAD(P)-bd_dom_sf"/>
</dbReference>
<dbReference type="InterPro" id="IPR005886">
    <property type="entry name" value="UDP_G4E"/>
</dbReference>
<organism evidence="10 11">
    <name type="scientific">Aquibacillus halophilus</name>
    <dbReference type="NCBI Taxonomy" id="930132"/>
    <lineage>
        <taxon>Bacteria</taxon>
        <taxon>Bacillati</taxon>
        <taxon>Bacillota</taxon>
        <taxon>Bacilli</taxon>
        <taxon>Bacillales</taxon>
        <taxon>Bacillaceae</taxon>
        <taxon>Aquibacillus</taxon>
    </lineage>
</organism>
<dbReference type="SUPFAM" id="SSF51735">
    <property type="entry name" value="NAD(P)-binding Rossmann-fold domains"/>
    <property type="match status" value="1"/>
</dbReference>
<dbReference type="NCBIfam" id="NF007956">
    <property type="entry name" value="PRK10675.1"/>
    <property type="match status" value="1"/>
</dbReference>
<dbReference type="Gene3D" id="3.90.25.10">
    <property type="entry name" value="UDP-galactose 4-epimerase, domain 1"/>
    <property type="match status" value="1"/>
</dbReference>
<evidence type="ECO:0000256" key="5">
    <source>
        <dbReference type="ARBA" id="ARBA00018569"/>
    </source>
</evidence>
<evidence type="ECO:0000313" key="10">
    <source>
        <dbReference type="EMBL" id="MRH42691.1"/>
    </source>
</evidence>
<accession>A0A6A8DFY3</accession>
<dbReference type="Proteomes" id="UP000799092">
    <property type="component" value="Unassembled WGS sequence"/>
</dbReference>
<keyword evidence="11" id="KW-1185">Reference proteome</keyword>
<dbReference type="Gene3D" id="3.40.50.720">
    <property type="entry name" value="NAD(P)-binding Rossmann-like Domain"/>
    <property type="match status" value="1"/>
</dbReference>
<dbReference type="UniPathway" id="UPA00214"/>
<reference evidence="10" key="1">
    <citation type="submission" date="2019-11" db="EMBL/GenBank/DDBJ databases">
        <authorList>
            <person name="Li J."/>
        </authorList>
    </citation>
    <scope>NUCLEOTIDE SEQUENCE</scope>
    <source>
        <strain evidence="10">B6B</strain>
    </source>
</reference>
<dbReference type="PANTHER" id="PTHR43725:SF47">
    <property type="entry name" value="UDP-GLUCOSE 4-EPIMERASE"/>
    <property type="match status" value="1"/>
</dbReference>
<comment type="pathway">
    <text evidence="8">Carbohydrate metabolism; galactose metabolism.</text>
</comment>
<evidence type="ECO:0000256" key="4">
    <source>
        <dbReference type="ARBA" id="ARBA00013189"/>
    </source>
</evidence>
<dbReference type="EC" id="5.1.3.2" evidence="4 8"/>
<dbReference type="GO" id="GO:0006012">
    <property type="term" value="P:galactose metabolic process"/>
    <property type="evidence" value="ECO:0007669"/>
    <property type="project" value="UniProtKB-UniPathway"/>
</dbReference>
<protein>
    <recommendedName>
        <fullName evidence="5 8">UDP-glucose 4-epimerase</fullName>
        <ecNumber evidence="4 8">5.1.3.2</ecNumber>
    </recommendedName>
</protein>